<evidence type="ECO:0000313" key="7">
    <source>
        <dbReference type="Proteomes" id="UP000291485"/>
    </source>
</evidence>
<dbReference type="OrthoDB" id="122062at2"/>
<evidence type="ECO:0000256" key="5">
    <source>
        <dbReference type="SAM" id="Phobius"/>
    </source>
</evidence>
<dbReference type="InterPro" id="IPR006603">
    <property type="entry name" value="PQ-loop_rpt"/>
</dbReference>
<evidence type="ECO:0000313" key="6">
    <source>
        <dbReference type="EMBL" id="TCD00251.1"/>
    </source>
</evidence>
<organism evidence="6 7">
    <name type="scientific">Pedobacter frigidisoli</name>
    <dbReference type="NCBI Taxonomy" id="2530455"/>
    <lineage>
        <taxon>Bacteria</taxon>
        <taxon>Pseudomonadati</taxon>
        <taxon>Bacteroidota</taxon>
        <taxon>Sphingobacteriia</taxon>
        <taxon>Sphingobacteriales</taxon>
        <taxon>Sphingobacteriaceae</taxon>
        <taxon>Pedobacter</taxon>
    </lineage>
</organism>
<evidence type="ECO:0000256" key="4">
    <source>
        <dbReference type="ARBA" id="ARBA00023136"/>
    </source>
</evidence>
<keyword evidence="2 5" id="KW-0812">Transmembrane</keyword>
<dbReference type="AlphaFoldDB" id="A0A4R0NI13"/>
<dbReference type="SMART" id="SM00679">
    <property type="entry name" value="CTNS"/>
    <property type="match status" value="1"/>
</dbReference>
<protein>
    <recommendedName>
        <fullName evidence="8">MtN3 and saliva related transmembrane protein</fullName>
    </recommendedName>
</protein>
<evidence type="ECO:0000256" key="1">
    <source>
        <dbReference type="ARBA" id="ARBA00004141"/>
    </source>
</evidence>
<feature type="transmembrane region" description="Helical" evidence="5">
    <location>
        <begin position="38"/>
        <end position="56"/>
    </location>
</feature>
<comment type="caution">
    <text evidence="6">The sequence shown here is derived from an EMBL/GenBank/DDBJ whole genome shotgun (WGS) entry which is preliminary data.</text>
</comment>
<keyword evidence="7" id="KW-1185">Reference proteome</keyword>
<gene>
    <name evidence="6" type="ORF">EZ449_20875</name>
</gene>
<dbReference type="EMBL" id="SJSN01000025">
    <property type="protein sequence ID" value="TCD00251.1"/>
    <property type="molecule type" value="Genomic_DNA"/>
</dbReference>
<feature type="transmembrane region" description="Helical" evidence="5">
    <location>
        <begin position="62"/>
        <end position="81"/>
    </location>
</feature>
<name>A0A4R0NI13_9SPHI</name>
<evidence type="ECO:0000256" key="2">
    <source>
        <dbReference type="ARBA" id="ARBA00022692"/>
    </source>
</evidence>
<dbReference type="Gene3D" id="1.20.1280.290">
    <property type="match status" value="1"/>
</dbReference>
<evidence type="ECO:0008006" key="8">
    <source>
        <dbReference type="Google" id="ProtNLM"/>
    </source>
</evidence>
<keyword evidence="4 5" id="KW-0472">Membrane</keyword>
<sequence>MEIKTIIGISAGVLTAVSILPQILKVLREKKAQAVSPLMFFVLLAGNLLWCWYGLILNELPIVVTNAFSVGCDILMIVVNYKYSKR</sequence>
<reference evidence="6 7" key="1">
    <citation type="submission" date="2019-02" db="EMBL/GenBank/DDBJ databases">
        <title>Pedobacter sp. RP-3-11 sp. nov., isolated from Arctic soil.</title>
        <authorList>
            <person name="Dahal R.H."/>
        </authorList>
    </citation>
    <scope>NUCLEOTIDE SEQUENCE [LARGE SCALE GENOMIC DNA]</scope>
    <source>
        <strain evidence="6 7">RP-3-11</strain>
    </source>
</reference>
<dbReference type="Pfam" id="PF04193">
    <property type="entry name" value="PQ-loop"/>
    <property type="match status" value="1"/>
</dbReference>
<comment type="subcellular location">
    <subcellularLocation>
        <location evidence="1">Membrane</location>
        <topology evidence="1">Multi-pass membrane protein</topology>
    </subcellularLocation>
</comment>
<keyword evidence="3 5" id="KW-1133">Transmembrane helix</keyword>
<dbReference type="Proteomes" id="UP000291485">
    <property type="component" value="Unassembled WGS sequence"/>
</dbReference>
<feature type="transmembrane region" description="Helical" evidence="5">
    <location>
        <begin position="6"/>
        <end position="26"/>
    </location>
</feature>
<accession>A0A4R0NI13</accession>
<dbReference type="GO" id="GO:0016020">
    <property type="term" value="C:membrane"/>
    <property type="evidence" value="ECO:0007669"/>
    <property type="project" value="UniProtKB-SubCell"/>
</dbReference>
<dbReference type="RefSeq" id="WP_131562580.1">
    <property type="nucleotide sequence ID" value="NZ_SJSN01000025.1"/>
</dbReference>
<evidence type="ECO:0000256" key="3">
    <source>
        <dbReference type="ARBA" id="ARBA00022989"/>
    </source>
</evidence>
<proteinExistence type="predicted"/>